<dbReference type="NCBIfam" id="NF033894">
    <property type="entry name" value="Eex_IncN"/>
    <property type="match status" value="1"/>
</dbReference>
<dbReference type="EMBL" id="CP022987">
    <property type="protein sequence ID" value="QAA92448.1"/>
    <property type="molecule type" value="Genomic_DNA"/>
</dbReference>
<dbReference type="AlphaFoldDB" id="A0A410G801"/>
<accession>A0A410G801</accession>
<keyword evidence="2" id="KW-1185">Reference proteome</keyword>
<dbReference type="PROSITE" id="PS51257">
    <property type="entry name" value="PROKAR_LIPOPROTEIN"/>
    <property type="match status" value="1"/>
</dbReference>
<evidence type="ECO:0000313" key="1">
    <source>
        <dbReference type="EMBL" id="QAA92448.1"/>
    </source>
</evidence>
<dbReference type="RefSeq" id="WP_128353494.1">
    <property type="nucleotide sequence ID" value="NZ_CP022987.1"/>
</dbReference>
<proteinExistence type="predicted"/>
<protein>
    <submittedName>
        <fullName evidence="1">Uncharacterized protein</fullName>
    </submittedName>
</protein>
<dbReference type="OrthoDB" id="6944087at2"/>
<dbReference type="KEGG" id="pus:CKA81_00225"/>
<dbReference type="InterPro" id="IPR047937">
    <property type="entry name" value="Eex_IncN-like"/>
</dbReference>
<name>A0A410G801_9BURK</name>
<gene>
    <name evidence="1" type="ORF">CKA81_00225</name>
</gene>
<sequence length="87" mass="9579">MRALITPLLFVIATLVGCGEKEVVQTVDWYKSQDTERKAMIIKCKANPGELALAPNCVNAKQADNEKALSRRGWLTPSTADFGKNKD</sequence>
<dbReference type="Proteomes" id="UP000283474">
    <property type="component" value="Chromosome"/>
</dbReference>
<evidence type="ECO:0000313" key="2">
    <source>
        <dbReference type="Proteomes" id="UP000283474"/>
    </source>
</evidence>
<reference evidence="1 2" key="1">
    <citation type="submission" date="2017-08" db="EMBL/GenBank/DDBJ databases">
        <authorList>
            <person name="Park S.-J."/>
            <person name="Kim H."/>
        </authorList>
    </citation>
    <scope>NUCLEOTIDE SEQUENCE [LARGE SCALE GENOMIC DNA]</scope>
    <source>
        <strain evidence="2">ye3</strain>
    </source>
</reference>
<organism evidence="1 2">
    <name type="scientific">Pollutimonas thiosulfatoxidans</name>
    <dbReference type="NCBI Taxonomy" id="2028345"/>
    <lineage>
        <taxon>Bacteria</taxon>
        <taxon>Pseudomonadati</taxon>
        <taxon>Pseudomonadota</taxon>
        <taxon>Betaproteobacteria</taxon>
        <taxon>Burkholderiales</taxon>
        <taxon>Alcaligenaceae</taxon>
        <taxon>Pollutimonas</taxon>
    </lineage>
</organism>